<protein>
    <submittedName>
        <fullName evidence="1">Uncharacterized protein</fullName>
    </submittedName>
</protein>
<evidence type="ECO:0000313" key="1">
    <source>
        <dbReference type="EMBL" id="KLU66605.1"/>
    </source>
</evidence>
<sequence>MYRLNSMQQKKVLDSFHKVVDTRNPELIGEDLFNHLNLNCNFSSHFTLEGFRDAYSGDHFQEFLNYFDRCSPQSQWLKAPEISREFAELNQKMVDYGSDHI</sequence>
<evidence type="ECO:0000313" key="2">
    <source>
        <dbReference type="Proteomes" id="UP000036356"/>
    </source>
</evidence>
<name>A0A0J1FT11_9FIRM</name>
<proteinExistence type="predicted"/>
<dbReference type="PATRIC" id="fig|476652.3.peg.1307"/>
<organism evidence="1 2">
    <name type="scientific">Desulfosporosinus acididurans</name>
    <dbReference type="NCBI Taxonomy" id="476652"/>
    <lineage>
        <taxon>Bacteria</taxon>
        <taxon>Bacillati</taxon>
        <taxon>Bacillota</taxon>
        <taxon>Clostridia</taxon>
        <taxon>Eubacteriales</taxon>
        <taxon>Desulfitobacteriaceae</taxon>
        <taxon>Desulfosporosinus</taxon>
    </lineage>
</organism>
<accession>A0A0J1FT11</accession>
<dbReference type="RefSeq" id="WP_047809165.1">
    <property type="nucleotide sequence ID" value="NZ_LDZY01000004.1"/>
</dbReference>
<dbReference type="AlphaFoldDB" id="A0A0J1FT11"/>
<dbReference type="EMBL" id="LDZY01000004">
    <property type="protein sequence ID" value="KLU66605.1"/>
    <property type="molecule type" value="Genomic_DNA"/>
</dbReference>
<gene>
    <name evidence="1" type="ORF">DEAC_c12710</name>
</gene>
<comment type="caution">
    <text evidence="1">The sequence shown here is derived from an EMBL/GenBank/DDBJ whole genome shotgun (WGS) entry which is preliminary data.</text>
</comment>
<reference evidence="1 2" key="1">
    <citation type="submission" date="2015-06" db="EMBL/GenBank/DDBJ databases">
        <title>Draft genome of the moderately acidophilic sulfate reducer Candidatus Desulfosporosinus acididurans strain M1.</title>
        <authorList>
            <person name="Poehlein A."/>
            <person name="Petzsch P."/>
            <person name="Johnson B.D."/>
            <person name="Schloemann M."/>
            <person name="Daniel R."/>
            <person name="Muehling M."/>
        </authorList>
    </citation>
    <scope>NUCLEOTIDE SEQUENCE [LARGE SCALE GENOMIC DNA]</scope>
    <source>
        <strain evidence="1 2">M1</strain>
    </source>
</reference>
<dbReference type="Proteomes" id="UP000036356">
    <property type="component" value="Unassembled WGS sequence"/>
</dbReference>
<keyword evidence="2" id="KW-1185">Reference proteome</keyword>